<evidence type="ECO:0000256" key="3">
    <source>
        <dbReference type="ARBA" id="ARBA00012415"/>
    </source>
</evidence>
<dbReference type="PANTHER" id="PTHR43511">
    <property type="match status" value="1"/>
</dbReference>
<organism evidence="9 10">
    <name type="scientific">Salix brachista</name>
    <dbReference type="NCBI Taxonomy" id="2182728"/>
    <lineage>
        <taxon>Eukaryota</taxon>
        <taxon>Viridiplantae</taxon>
        <taxon>Streptophyta</taxon>
        <taxon>Embryophyta</taxon>
        <taxon>Tracheophyta</taxon>
        <taxon>Spermatophyta</taxon>
        <taxon>Magnoliopsida</taxon>
        <taxon>eudicotyledons</taxon>
        <taxon>Gunneridae</taxon>
        <taxon>Pentapetalae</taxon>
        <taxon>rosids</taxon>
        <taxon>fabids</taxon>
        <taxon>Malpighiales</taxon>
        <taxon>Salicaceae</taxon>
        <taxon>Saliceae</taxon>
        <taxon>Salix</taxon>
    </lineage>
</organism>
<dbReference type="Proteomes" id="UP000326939">
    <property type="component" value="Chromosome 13"/>
</dbReference>
<protein>
    <recommendedName>
        <fullName evidence="3">UTP--glucose-1-phosphate uridylyltransferase</fullName>
        <ecNumber evidence="3">2.7.7.9</ecNumber>
    </recommendedName>
</protein>
<keyword evidence="10" id="KW-1185">Reference proteome</keyword>
<dbReference type="EMBL" id="VDCV01000013">
    <property type="protein sequence ID" value="KAB5529652.1"/>
    <property type="molecule type" value="Genomic_DNA"/>
</dbReference>
<reference evidence="10" key="1">
    <citation type="journal article" date="2019" name="Gigascience">
        <title>De novo genome assembly of the endangered Acer yangbiense, a plant species with extremely small populations endemic to Yunnan Province, China.</title>
        <authorList>
            <person name="Yang J."/>
            <person name="Wariss H.M."/>
            <person name="Tao L."/>
            <person name="Zhang R."/>
            <person name="Yun Q."/>
            <person name="Hollingsworth P."/>
            <person name="Dao Z."/>
            <person name="Luo G."/>
            <person name="Guo H."/>
            <person name="Ma Y."/>
            <person name="Sun W."/>
        </authorList>
    </citation>
    <scope>NUCLEOTIDE SEQUENCE [LARGE SCALE GENOMIC DNA]</scope>
    <source>
        <strain evidence="10">cv. br00</strain>
    </source>
</reference>
<evidence type="ECO:0000256" key="6">
    <source>
        <dbReference type="ARBA" id="ARBA00022980"/>
    </source>
</evidence>
<dbReference type="Pfam" id="PF00318">
    <property type="entry name" value="Ribosomal_S2"/>
    <property type="match status" value="2"/>
</dbReference>
<dbReference type="EC" id="2.7.7.9" evidence="3"/>
<evidence type="ECO:0000313" key="9">
    <source>
        <dbReference type="EMBL" id="KAB5529652.1"/>
    </source>
</evidence>
<dbReference type="AlphaFoldDB" id="A0A5N5KH06"/>
<dbReference type="Gene3D" id="3.40.50.10490">
    <property type="entry name" value="Glucose-6-phosphate isomerase like protein, domain 1"/>
    <property type="match status" value="1"/>
</dbReference>
<sequence>MTLHSIIIQKLLTTNAHIGRRVAAHHLKIYTYGMRNQVSIIDSDKTLICLRNAASFISHLAHDKNARFMFVNTNPLFDEIVEQMTKKMGIYSPRDNIMWRMGGFLTNSYSPKKFRSRNKKVCFGPIQPPDCVVVLDTERKSSVILESDRLQVPIVALVDSNMPWEIYKKIAYPVPANDSVQFVYLFCNIITKTFLLEKKKLKALKGHSRKEEQDLSNKELSKEIQESVQSKNKSNISSPIGEVLVVPYQNLAPASDDIAEIKSLLDKIVVVKFNDTLGTAVGFNGPKSLIGIRDGLTSLDLIVNQIQASFLSFVCRFYFVICDLTHPTAKNLQSLNLTYGCHIPLVLMNNIRTHDDSLKALEKYSVSNVDILPLSQGQHPQKKSSDGQIIADELYPSDHAAAFLSLMKRSGTLDLLLSQGKEYVHVVSSDNVAAAVDPSTLFKSFFLHLCSLSVDSGIMSYLSQNNIEYCVELAEITRTVPKVVSSVVFLSAFAFLRLVLGSGVDPISTEKFKFIDTRSLWVNLKAIRRLVDTDALKIENLSISKEMEGDQIVLQETAAGSPIQLFDKVIGINVPQFRAVQLNATSDLLLLQSDLYSTSEGVLVRNTAQASPANPCIELGPEFEKVSDFQRRFKSIPSIVGLDSLKVAGDVWFGAGVILKGRVSIVAKPGTKLEIPDGAVLENKDINDPSDI</sequence>
<dbReference type="GO" id="GO:0005840">
    <property type="term" value="C:ribosome"/>
    <property type="evidence" value="ECO:0007669"/>
    <property type="project" value="UniProtKB-KW"/>
</dbReference>
<dbReference type="Pfam" id="PF01704">
    <property type="entry name" value="UDPGP"/>
    <property type="match status" value="1"/>
</dbReference>
<keyword evidence="7" id="KW-0687">Ribonucleoprotein</keyword>
<comment type="caution">
    <text evidence="9">The sequence shown here is derived from an EMBL/GenBank/DDBJ whole genome shotgun (WGS) entry which is preliminary data.</text>
</comment>
<evidence type="ECO:0000256" key="8">
    <source>
        <dbReference type="ARBA" id="ARBA00048128"/>
    </source>
</evidence>
<dbReference type="GO" id="GO:0003735">
    <property type="term" value="F:structural constituent of ribosome"/>
    <property type="evidence" value="ECO:0007669"/>
    <property type="project" value="InterPro"/>
</dbReference>
<dbReference type="PROSITE" id="PS00962">
    <property type="entry name" value="RIBOSOMAL_S2_1"/>
    <property type="match status" value="1"/>
</dbReference>
<dbReference type="GO" id="GO:0006412">
    <property type="term" value="P:translation"/>
    <property type="evidence" value="ECO:0007669"/>
    <property type="project" value="InterPro"/>
</dbReference>
<dbReference type="FunFam" id="2.160.10.10:FF:000001">
    <property type="entry name" value="UTP--glucose-1-phosphate uridylyltransferase"/>
    <property type="match status" value="1"/>
</dbReference>
<dbReference type="Gene3D" id="3.90.550.10">
    <property type="entry name" value="Spore Coat Polysaccharide Biosynthesis Protein SpsA, Chain A"/>
    <property type="match status" value="1"/>
</dbReference>
<evidence type="ECO:0000313" key="10">
    <source>
        <dbReference type="Proteomes" id="UP000326939"/>
    </source>
</evidence>
<comment type="catalytic activity">
    <reaction evidence="8">
        <text>alpha-D-glucose 1-phosphate + UTP + H(+) = UDP-alpha-D-glucose + diphosphate</text>
        <dbReference type="Rhea" id="RHEA:19889"/>
        <dbReference type="ChEBI" id="CHEBI:15378"/>
        <dbReference type="ChEBI" id="CHEBI:33019"/>
        <dbReference type="ChEBI" id="CHEBI:46398"/>
        <dbReference type="ChEBI" id="CHEBI:58601"/>
        <dbReference type="ChEBI" id="CHEBI:58885"/>
        <dbReference type="EC" id="2.7.7.9"/>
    </reaction>
</comment>
<keyword evidence="5" id="KW-0548">Nucleotidyltransferase</keyword>
<dbReference type="SUPFAM" id="SSF52313">
    <property type="entry name" value="Ribosomal protein S2"/>
    <property type="match status" value="1"/>
</dbReference>
<name>A0A5N5KH06_9ROSI</name>
<evidence type="ECO:0000256" key="4">
    <source>
        <dbReference type="ARBA" id="ARBA00022679"/>
    </source>
</evidence>
<accession>A0A5N5KH06</accession>
<dbReference type="GO" id="GO:1990904">
    <property type="term" value="C:ribonucleoprotein complex"/>
    <property type="evidence" value="ECO:0007669"/>
    <property type="project" value="UniProtKB-KW"/>
</dbReference>
<dbReference type="GO" id="GO:0006011">
    <property type="term" value="P:UDP-alpha-D-glucose metabolic process"/>
    <property type="evidence" value="ECO:0007669"/>
    <property type="project" value="InterPro"/>
</dbReference>
<proteinExistence type="inferred from homology"/>
<evidence type="ECO:0000256" key="5">
    <source>
        <dbReference type="ARBA" id="ARBA00022695"/>
    </source>
</evidence>
<dbReference type="InterPro" id="IPR016267">
    <property type="entry name" value="UDPGP_trans"/>
</dbReference>
<evidence type="ECO:0000256" key="1">
    <source>
        <dbReference type="ARBA" id="ARBA00006242"/>
    </source>
</evidence>
<dbReference type="InterPro" id="IPR002618">
    <property type="entry name" value="UDPGP_fam"/>
</dbReference>
<gene>
    <name evidence="9" type="ORF">DKX38_019733</name>
</gene>
<keyword evidence="4" id="KW-0808">Transferase</keyword>
<comment type="similarity">
    <text evidence="2">Belongs to the UDPGP type 1 family.</text>
</comment>
<evidence type="ECO:0000256" key="2">
    <source>
        <dbReference type="ARBA" id="ARBA00010401"/>
    </source>
</evidence>
<dbReference type="InterPro" id="IPR023591">
    <property type="entry name" value="Ribosomal_uS2_flav_dom_sf"/>
</dbReference>
<evidence type="ECO:0000256" key="7">
    <source>
        <dbReference type="ARBA" id="ARBA00023274"/>
    </source>
</evidence>
<dbReference type="SUPFAM" id="SSF53448">
    <property type="entry name" value="Nucleotide-diphospho-sugar transferases"/>
    <property type="match status" value="1"/>
</dbReference>
<dbReference type="InterPro" id="IPR029044">
    <property type="entry name" value="Nucleotide-diphossugar_trans"/>
</dbReference>
<keyword evidence="6" id="KW-0689">Ribosomal protein</keyword>
<dbReference type="InterPro" id="IPR001865">
    <property type="entry name" value="Ribosomal_uS2"/>
</dbReference>
<comment type="similarity">
    <text evidence="1">Belongs to the universal ribosomal protein uS2 family.</text>
</comment>
<dbReference type="GO" id="GO:0003983">
    <property type="term" value="F:UTP:glucose-1-phosphate uridylyltransferase activity"/>
    <property type="evidence" value="ECO:0007669"/>
    <property type="project" value="UniProtKB-EC"/>
</dbReference>
<dbReference type="InterPro" id="IPR018130">
    <property type="entry name" value="Ribosomal_uS2_CS"/>
</dbReference>
<dbReference type="Gene3D" id="2.160.10.10">
    <property type="entry name" value="Hexapeptide repeat proteins"/>
    <property type="match status" value="1"/>
</dbReference>